<dbReference type="InterPro" id="IPR039143">
    <property type="entry name" value="GNPNAT1-like"/>
</dbReference>
<proteinExistence type="inferred from homology"/>
<dbReference type="AlphaFoldDB" id="A0A3A2Z5A7"/>
<dbReference type="SUPFAM" id="SSF55729">
    <property type="entry name" value="Acyl-CoA N-acyltransferases (Nat)"/>
    <property type="match status" value="1"/>
</dbReference>
<dbReference type="PANTHER" id="PTHR13355:SF11">
    <property type="entry name" value="GLUCOSAMINE 6-PHOSPHATE N-ACETYLTRANSFERASE"/>
    <property type="match status" value="1"/>
</dbReference>
<dbReference type="EC" id="2.3.1.4" evidence="1"/>
<protein>
    <recommendedName>
        <fullName evidence="1">Glucosamine 6-phosphate N-acetyltransferase</fullName>
        <ecNumber evidence="1">2.3.1.4</ecNumber>
    </recommendedName>
</protein>
<feature type="non-terminal residue" evidence="4">
    <location>
        <position position="220"/>
    </location>
</feature>
<sequence>MANYIISIQTPPGGPLSLPTPSNPSPSGNPAIFNDAMVVRRRVFIEEQNIDENAEIDDDDARSWHWVLYTDSSSQINGSTGQENATENGDRNPKPVAVIRLVPPPHAPHEVVSHPEKANSLPKYDLSHEPYVKLTRVAVLPEYRGLGLGRKVVDAALEWAEHHGGDTEDAYARVTGEQERKKWEGLVLVHAQVEVEEMYKRLGFETDEGLGRWDEEGIDH</sequence>
<dbReference type="OrthoDB" id="329272at2759"/>
<evidence type="ECO:0000256" key="2">
    <source>
        <dbReference type="SAM" id="MobiDB-lite"/>
    </source>
</evidence>
<dbReference type="EMBL" id="MVGC01000587">
    <property type="protein sequence ID" value="RJE18272.1"/>
    <property type="molecule type" value="Genomic_DNA"/>
</dbReference>
<dbReference type="InterPro" id="IPR000182">
    <property type="entry name" value="GNAT_dom"/>
</dbReference>
<dbReference type="InterPro" id="IPR016181">
    <property type="entry name" value="Acyl_CoA_acyltransferase"/>
</dbReference>
<comment type="caution">
    <text evidence="4">The sequence shown here is derived from an EMBL/GenBank/DDBJ whole genome shotgun (WGS) entry which is preliminary data.</text>
</comment>
<feature type="compositionally biased region" description="Polar residues" evidence="2">
    <location>
        <begin position="75"/>
        <end position="87"/>
    </location>
</feature>
<evidence type="ECO:0000313" key="4">
    <source>
        <dbReference type="EMBL" id="RJE18272.1"/>
    </source>
</evidence>
<keyword evidence="5" id="KW-1185">Reference proteome</keyword>
<keyword evidence="1 4" id="KW-0808">Transferase</keyword>
<organism evidence="4 5">
    <name type="scientific">Aspergillus sclerotialis</name>
    <dbReference type="NCBI Taxonomy" id="2070753"/>
    <lineage>
        <taxon>Eukaryota</taxon>
        <taxon>Fungi</taxon>
        <taxon>Dikarya</taxon>
        <taxon>Ascomycota</taxon>
        <taxon>Pezizomycotina</taxon>
        <taxon>Eurotiomycetes</taxon>
        <taxon>Eurotiomycetidae</taxon>
        <taxon>Eurotiales</taxon>
        <taxon>Aspergillaceae</taxon>
        <taxon>Aspergillus</taxon>
        <taxon>Aspergillus subgen. Polypaecilum</taxon>
    </lineage>
</organism>
<dbReference type="Gene3D" id="3.40.630.30">
    <property type="match status" value="1"/>
</dbReference>
<dbReference type="UniPathway" id="UPA00113">
    <property type="reaction ID" value="UER00529"/>
</dbReference>
<feature type="domain" description="N-acetyltransferase" evidence="3">
    <location>
        <begin position="48"/>
        <end position="220"/>
    </location>
</feature>
<gene>
    <name evidence="4" type="ORF">PHISCL_09396</name>
</gene>
<accession>A0A3A2Z5A7</accession>
<comment type="pathway">
    <text evidence="1">Nucleotide-sugar biosynthesis; UDP-N-acetyl-alpha-D-glucosamine biosynthesis; N-acetyl-alpha-D-glucosamine 1-phosphate from alpha-D-glucosamine 6-phosphate (route I): step 1/2.</text>
</comment>
<dbReference type="PROSITE" id="PS51186">
    <property type="entry name" value="GNAT"/>
    <property type="match status" value="1"/>
</dbReference>
<dbReference type="GO" id="GO:0004343">
    <property type="term" value="F:glucosamine 6-phosphate N-acetyltransferase activity"/>
    <property type="evidence" value="ECO:0007669"/>
    <property type="project" value="UniProtKB-UniRule"/>
</dbReference>
<reference evidence="5" key="1">
    <citation type="submission" date="2017-02" db="EMBL/GenBank/DDBJ databases">
        <authorList>
            <person name="Tafer H."/>
            <person name="Lopandic K."/>
        </authorList>
    </citation>
    <scope>NUCLEOTIDE SEQUENCE [LARGE SCALE GENOMIC DNA]</scope>
    <source>
        <strain evidence="5">CBS 366.77</strain>
    </source>
</reference>
<keyword evidence="1" id="KW-0012">Acyltransferase</keyword>
<dbReference type="Proteomes" id="UP000266188">
    <property type="component" value="Unassembled WGS sequence"/>
</dbReference>
<feature type="region of interest" description="Disordered" evidence="2">
    <location>
        <begin position="9"/>
        <end position="31"/>
    </location>
</feature>
<name>A0A3A2Z5A7_9EURO</name>
<dbReference type="GO" id="GO:0006048">
    <property type="term" value="P:UDP-N-acetylglucosamine biosynthetic process"/>
    <property type="evidence" value="ECO:0007669"/>
    <property type="project" value="UniProtKB-UniRule"/>
</dbReference>
<dbReference type="PANTHER" id="PTHR13355">
    <property type="entry name" value="GLUCOSAMINE 6-PHOSPHATE N-ACETYLTRANSFERASE"/>
    <property type="match status" value="1"/>
</dbReference>
<evidence type="ECO:0000313" key="5">
    <source>
        <dbReference type="Proteomes" id="UP000266188"/>
    </source>
</evidence>
<dbReference type="Pfam" id="PF00583">
    <property type="entry name" value="Acetyltransf_1"/>
    <property type="match status" value="1"/>
</dbReference>
<evidence type="ECO:0000259" key="3">
    <source>
        <dbReference type="PROSITE" id="PS51186"/>
    </source>
</evidence>
<feature type="compositionally biased region" description="Low complexity" evidence="2">
    <location>
        <begin position="15"/>
        <end position="30"/>
    </location>
</feature>
<comment type="catalytic activity">
    <reaction evidence="1">
        <text>D-glucosamine 6-phosphate + acetyl-CoA = N-acetyl-D-glucosamine 6-phosphate + CoA + H(+)</text>
        <dbReference type="Rhea" id="RHEA:10292"/>
        <dbReference type="ChEBI" id="CHEBI:15378"/>
        <dbReference type="ChEBI" id="CHEBI:57287"/>
        <dbReference type="ChEBI" id="CHEBI:57288"/>
        <dbReference type="ChEBI" id="CHEBI:57513"/>
        <dbReference type="ChEBI" id="CHEBI:58725"/>
        <dbReference type="EC" id="2.3.1.4"/>
    </reaction>
</comment>
<evidence type="ECO:0000256" key="1">
    <source>
        <dbReference type="RuleBase" id="RU365086"/>
    </source>
</evidence>
<comment type="similarity">
    <text evidence="1">Belongs to the acetyltransferase family. GNA1 subfamily.</text>
</comment>
<dbReference type="STRING" id="2070753.A0A3A2Z5A7"/>
<dbReference type="CDD" id="cd04301">
    <property type="entry name" value="NAT_SF"/>
    <property type="match status" value="1"/>
</dbReference>
<feature type="region of interest" description="Disordered" evidence="2">
    <location>
        <begin position="75"/>
        <end position="94"/>
    </location>
</feature>